<feature type="active site" evidence="9">
    <location>
        <position position="147"/>
    </location>
</feature>
<evidence type="ECO:0000256" key="7">
    <source>
        <dbReference type="ARBA" id="ARBA00022989"/>
    </source>
</evidence>
<comment type="catalytic activity">
    <reaction evidence="9">
        <text>Release of signal peptides from bacterial membrane prolipoproteins. Hydrolyzes -Xaa-Yaa-Zaa-|-(S,diacylglyceryl)Cys-, in which Xaa is hydrophobic (preferably Leu), and Yaa (Ala or Ser) and Zaa (Gly or Ala) have small, neutral side chains.</text>
        <dbReference type="EC" id="3.4.23.36"/>
    </reaction>
</comment>
<keyword evidence="5 9" id="KW-0064">Aspartyl protease</keyword>
<keyword evidence="7 9" id="KW-1133">Transmembrane helix</keyword>
<comment type="caution">
    <text evidence="11">The sequence shown here is derived from an EMBL/GenBank/DDBJ whole genome shotgun (WGS) entry which is preliminary data.</text>
</comment>
<evidence type="ECO:0000256" key="9">
    <source>
        <dbReference type="HAMAP-Rule" id="MF_00161"/>
    </source>
</evidence>
<feature type="transmembrane region" description="Helical" evidence="9">
    <location>
        <begin position="170"/>
        <end position="196"/>
    </location>
</feature>
<keyword evidence="4 9" id="KW-0812">Transmembrane</keyword>
<reference evidence="11" key="1">
    <citation type="journal article" date="2021" name="PeerJ">
        <title>Extensive microbial diversity within the chicken gut microbiome revealed by metagenomics and culture.</title>
        <authorList>
            <person name="Gilroy R."/>
            <person name="Ravi A."/>
            <person name="Getino M."/>
            <person name="Pursley I."/>
            <person name="Horton D.L."/>
            <person name="Alikhan N.F."/>
            <person name="Baker D."/>
            <person name="Gharbi K."/>
            <person name="Hall N."/>
            <person name="Watson M."/>
            <person name="Adriaenssens E.M."/>
            <person name="Foster-Nyarko E."/>
            <person name="Jarju S."/>
            <person name="Secka A."/>
            <person name="Antonio M."/>
            <person name="Oren A."/>
            <person name="Chaudhuri R.R."/>
            <person name="La Ragione R."/>
            <person name="Hildebrand F."/>
            <person name="Pallen M.J."/>
        </authorList>
    </citation>
    <scope>NUCLEOTIDE SEQUENCE</scope>
    <source>
        <strain evidence="11">MalCec1-1739</strain>
    </source>
</reference>
<dbReference type="GO" id="GO:0005886">
    <property type="term" value="C:plasma membrane"/>
    <property type="evidence" value="ECO:0007669"/>
    <property type="project" value="UniProtKB-SubCell"/>
</dbReference>
<organism evidence="11 12">
    <name type="scientific">Candidatus Avibacteroides avistercoris</name>
    <dbReference type="NCBI Taxonomy" id="2840690"/>
    <lineage>
        <taxon>Bacteria</taxon>
        <taxon>Pseudomonadati</taxon>
        <taxon>Bacteroidota</taxon>
        <taxon>Bacteroidia</taxon>
        <taxon>Bacteroidales</taxon>
        <taxon>Bacteroidaceae</taxon>
        <taxon>Bacteroidaceae incertae sedis</taxon>
        <taxon>Candidatus Avibacteroides</taxon>
    </lineage>
</organism>
<evidence type="ECO:0000256" key="4">
    <source>
        <dbReference type="ARBA" id="ARBA00022692"/>
    </source>
</evidence>
<dbReference type="PANTHER" id="PTHR33695:SF1">
    <property type="entry name" value="LIPOPROTEIN SIGNAL PEPTIDASE"/>
    <property type="match status" value="1"/>
</dbReference>
<sequence>MTRRAKSTTLCIATIILIVIIDQLIKFEVKTNMFLRESIYVADWFQIFFIENDGIAWGLQIMPQLFLTLFRLIAVGLIGYMIHQSVKHEAKTGFLICLSLIFAGAAGNIIDNVFYGAIYTESTPFTKATLTAVGQGYGGWMHGKVVDMFYFPIIDTYWPEWMPFVGGEHFIFFSPVFNFADASISCGVIALLLFYGKYLNRLLNGKKGD</sequence>
<evidence type="ECO:0000256" key="6">
    <source>
        <dbReference type="ARBA" id="ARBA00022801"/>
    </source>
</evidence>
<gene>
    <name evidence="9" type="primary">lspA</name>
    <name evidence="11" type="ORF">IAA93_00585</name>
</gene>
<comment type="similarity">
    <text evidence="1 9 10">Belongs to the peptidase A8 family.</text>
</comment>
<dbReference type="AlphaFoldDB" id="A0A9D2UGW3"/>
<feature type="transmembrane region" description="Helical" evidence="9">
    <location>
        <begin position="7"/>
        <end position="25"/>
    </location>
</feature>
<keyword evidence="8 9" id="KW-0472">Membrane</keyword>
<evidence type="ECO:0000256" key="3">
    <source>
        <dbReference type="ARBA" id="ARBA00022670"/>
    </source>
</evidence>
<evidence type="ECO:0000256" key="2">
    <source>
        <dbReference type="ARBA" id="ARBA00022475"/>
    </source>
</evidence>
<dbReference type="GO" id="GO:0006508">
    <property type="term" value="P:proteolysis"/>
    <property type="evidence" value="ECO:0007669"/>
    <property type="project" value="UniProtKB-KW"/>
</dbReference>
<keyword evidence="3 9" id="KW-0645">Protease</keyword>
<keyword evidence="6 9" id="KW-0378">Hydrolase</keyword>
<keyword evidence="2 9" id="KW-1003">Cell membrane</keyword>
<evidence type="ECO:0000256" key="5">
    <source>
        <dbReference type="ARBA" id="ARBA00022750"/>
    </source>
</evidence>
<dbReference type="NCBIfam" id="NF011369">
    <property type="entry name" value="PRK14788.1"/>
    <property type="match status" value="1"/>
</dbReference>
<comment type="subcellular location">
    <subcellularLocation>
        <location evidence="9">Cell membrane</location>
        <topology evidence="9">Multi-pass membrane protein</topology>
    </subcellularLocation>
</comment>
<evidence type="ECO:0000256" key="10">
    <source>
        <dbReference type="RuleBase" id="RU004181"/>
    </source>
</evidence>
<dbReference type="Pfam" id="PF01252">
    <property type="entry name" value="Peptidase_A8"/>
    <property type="match status" value="1"/>
</dbReference>
<dbReference type="PANTHER" id="PTHR33695">
    <property type="entry name" value="LIPOPROTEIN SIGNAL PEPTIDASE"/>
    <property type="match status" value="1"/>
</dbReference>
<dbReference type="EMBL" id="DWUP01000011">
    <property type="protein sequence ID" value="HJD52215.1"/>
    <property type="molecule type" value="Genomic_DNA"/>
</dbReference>
<feature type="active site" evidence="9">
    <location>
        <position position="181"/>
    </location>
</feature>
<protein>
    <recommendedName>
        <fullName evidence="9">Lipoprotein signal peptidase</fullName>
        <ecNumber evidence="9">3.4.23.36</ecNumber>
    </recommendedName>
    <alternativeName>
        <fullName evidence="9">Prolipoprotein signal peptidase</fullName>
    </alternativeName>
    <alternativeName>
        <fullName evidence="9">Signal peptidase II</fullName>
        <shortName evidence="9">SPase II</shortName>
    </alternativeName>
</protein>
<dbReference type="InterPro" id="IPR001872">
    <property type="entry name" value="Peptidase_A8"/>
</dbReference>
<accession>A0A9D2UGW3</accession>
<comment type="pathway">
    <text evidence="9">Protein modification; lipoprotein biosynthesis (signal peptide cleavage).</text>
</comment>
<evidence type="ECO:0000313" key="11">
    <source>
        <dbReference type="EMBL" id="HJD52215.1"/>
    </source>
</evidence>
<evidence type="ECO:0000256" key="1">
    <source>
        <dbReference type="ARBA" id="ARBA00006139"/>
    </source>
</evidence>
<evidence type="ECO:0000313" key="12">
    <source>
        <dbReference type="Proteomes" id="UP000787625"/>
    </source>
</evidence>
<reference evidence="11" key="2">
    <citation type="submission" date="2021-04" db="EMBL/GenBank/DDBJ databases">
        <authorList>
            <person name="Gilroy R."/>
        </authorList>
    </citation>
    <scope>NUCLEOTIDE SEQUENCE</scope>
    <source>
        <strain evidence="11">MalCec1-1739</strain>
    </source>
</reference>
<dbReference type="EC" id="3.4.23.36" evidence="9"/>
<dbReference type="PRINTS" id="PR00781">
    <property type="entry name" value="LIPOSIGPTASE"/>
</dbReference>
<dbReference type="HAMAP" id="MF_00161">
    <property type="entry name" value="LspA"/>
    <property type="match status" value="1"/>
</dbReference>
<dbReference type="GO" id="GO:0004190">
    <property type="term" value="F:aspartic-type endopeptidase activity"/>
    <property type="evidence" value="ECO:0007669"/>
    <property type="project" value="UniProtKB-UniRule"/>
</dbReference>
<proteinExistence type="inferred from homology"/>
<comment type="function">
    <text evidence="9">This protein specifically catalyzes the removal of signal peptides from prolipoproteins.</text>
</comment>
<feature type="transmembrane region" description="Helical" evidence="9">
    <location>
        <begin position="61"/>
        <end position="82"/>
    </location>
</feature>
<keyword evidence="11" id="KW-0449">Lipoprotein</keyword>
<name>A0A9D2UGW3_9BACT</name>
<dbReference type="Proteomes" id="UP000787625">
    <property type="component" value="Unassembled WGS sequence"/>
</dbReference>
<feature type="transmembrane region" description="Helical" evidence="9">
    <location>
        <begin position="94"/>
        <end position="118"/>
    </location>
</feature>
<evidence type="ECO:0000256" key="8">
    <source>
        <dbReference type="ARBA" id="ARBA00023136"/>
    </source>
</evidence>